<comment type="caution">
    <text evidence="1">The sequence shown here is derived from an EMBL/GenBank/DDBJ whole genome shotgun (WGS) entry which is preliminary data.</text>
</comment>
<proteinExistence type="predicted"/>
<gene>
    <name evidence="1" type="ORF">PsorP6_008704</name>
</gene>
<protein>
    <submittedName>
        <fullName evidence="1">Uncharacterized protein</fullName>
    </submittedName>
</protein>
<dbReference type="EMBL" id="CM047584">
    <property type="protein sequence ID" value="KAI9911365.1"/>
    <property type="molecule type" value="Genomic_DNA"/>
</dbReference>
<sequence length="479" mass="55134">MLDDLIKLLRSPRWISSPIARRFGFGSELSFDEDATGKNKLRESALNRYSLTRAIIIYRRHTVELDYDFDFRPLPSRPQWSLFSCWFVGILYFNLHQHLKLTCLLLAVGDVMYVFGGYNDGTCHNDIYAFDLIRHHWQHIETSNGISPGMISLKLQLIAIVSNAFYIEKMAALHTLGVRRRMKQSFTFLVDRGLTGDKPTWFNVRDRSWKIVEATGDQPPPGYGQSLCALNNKLYLFGGTSGHVYVNDLYVFDEITNVWKKEETRGSRPSPRYKHQVAVVENRMYVIGGGLYEPPKGPIETHYLDVNTLEWNNVECSGNIPKSRIAHTISQLSSDPYRLIMFGGRDESGLRQNELSELNLRTAEWRIYYNEEGYQPDARDFHTSVVHNDRIFVFGGSNGVERSNDVFRFTMTHQPSTLTILAMQVLHQNIDSIPKEELDAMPIELQLGLKKINSDVECTYNLVWYDTGIQQKESGILHM</sequence>
<dbReference type="Proteomes" id="UP001163321">
    <property type="component" value="Chromosome 5"/>
</dbReference>
<organism evidence="1 2">
    <name type="scientific">Peronosclerospora sorghi</name>
    <dbReference type="NCBI Taxonomy" id="230839"/>
    <lineage>
        <taxon>Eukaryota</taxon>
        <taxon>Sar</taxon>
        <taxon>Stramenopiles</taxon>
        <taxon>Oomycota</taxon>
        <taxon>Peronosporomycetes</taxon>
        <taxon>Peronosporales</taxon>
        <taxon>Peronosporaceae</taxon>
        <taxon>Peronosclerospora</taxon>
    </lineage>
</organism>
<name>A0ACC0VXS9_9STRA</name>
<keyword evidence="2" id="KW-1185">Reference proteome</keyword>
<reference evidence="1 2" key="1">
    <citation type="journal article" date="2022" name="bioRxiv">
        <title>The genome of the oomycete Peronosclerospora sorghi, a cosmopolitan pathogen of maize and sorghum, is inflated with dispersed pseudogenes.</title>
        <authorList>
            <person name="Fletcher K."/>
            <person name="Martin F."/>
            <person name="Isakeit T."/>
            <person name="Cavanaugh K."/>
            <person name="Magill C."/>
            <person name="Michelmore R."/>
        </authorList>
    </citation>
    <scope>NUCLEOTIDE SEQUENCE [LARGE SCALE GENOMIC DNA]</scope>
    <source>
        <strain evidence="1">P6</strain>
    </source>
</reference>
<evidence type="ECO:0000313" key="2">
    <source>
        <dbReference type="Proteomes" id="UP001163321"/>
    </source>
</evidence>
<evidence type="ECO:0000313" key="1">
    <source>
        <dbReference type="EMBL" id="KAI9911365.1"/>
    </source>
</evidence>
<accession>A0ACC0VXS9</accession>